<dbReference type="GO" id="GO:0004674">
    <property type="term" value="F:protein serine/threonine kinase activity"/>
    <property type="evidence" value="ECO:0007669"/>
    <property type="project" value="UniProtKB-KW"/>
</dbReference>
<dbReference type="InterPro" id="IPR000719">
    <property type="entry name" value="Prot_kinase_dom"/>
</dbReference>
<evidence type="ECO:0000313" key="13">
    <source>
        <dbReference type="EMBL" id="CDR47228.1"/>
    </source>
</evidence>
<evidence type="ECO:0000256" key="9">
    <source>
        <dbReference type="ARBA" id="ARBA00048679"/>
    </source>
</evidence>
<evidence type="ECO:0000256" key="7">
    <source>
        <dbReference type="ARBA" id="ARBA00022840"/>
    </source>
</evidence>
<dbReference type="CDD" id="cd05581">
    <property type="entry name" value="STKc_PDK1"/>
    <property type="match status" value="1"/>
</dbReference>
<evidence type="ECO:0000256" key="1">
    <source>
        <dbReference type="ARBA" id="ARBA00010006"/>
    </source>
</evidence>
<evidence type="ECO:0000256" key="2">
    <source>
        <dbReference type="ARBA" id="ARBA00012513"/>
    </source>
</evidence>
<evidence type="ECO:0000256" key="8">
    <source>
        <dbReference type="ARBA" id="ARBA00047899"/>
    </source>
</evidence>
<keyword evidence="3" id="KW-0723">Serine/threonine-protein kinase</keyword>
<keyword evidence="5 10" id="KW-0547">Nucleotide-binding</keyword>
<dbReference type="GO" id="GO:0010606">
    <property type="term" value="P:positive regulation of cytoplasmic mRNA processing body assembly"/>
    <property type="evidence" value="ECO:0007669"/>
    <property type="project" value="UniProtKB-ARBA"/>
</dbReference>
<protein>
    <recommendedName>
        <fullName evidence="2">non-specific serine/threonine protein kinase</fullName>
        <ecNumber evidence="2">2.7.11.1</ecNumber>
    </recommendedName>
</protein>
<proteinExistence type="inferred from homology"/>
<dbReference type="InterPro" id="IPR011009">
    <property type="entry name" value="Kinase-like_dom_sf"/>
</dbReference>
<dbReference type="GO" id="GO:0005524">
    <property type="term" value="F:ATP binding"/>
    <property type="evidence" value="ECO:0007669"/>
    <property type="project" value="UniProtKB-UniRule"/>
</dbReference>
<feature type="region of interest" description="Disordered" evidence="11">
    <location>
        <begin position="787"/>
        <end position="883"/>
    </location>
</feature>
<name>A0A061BB89_CYBFA</name>
<evidence type="ECO:0000256" key="11">
    <source>
        <dbReference type="SAM" id="MobiDB-lite"/>
    </source>
</evidence>
<dbReference type="PROSITE" id="PS00108">
    <property type="entry name" value="PROTEIN_KINASE_ST"/>
    <property type="match status" value="1"/>
</dbReference>
<evidence type="ECO:0000259" key="12">
    <source>
        <dbReference type="PROSITE" id="PS50011"/>
    </source>
</evidence>
<dbReference type="GO" id="GO:0060211">
    <property type="term" value="P:regulation of nuclear-transcribed mRNA poly(A) tail shortening"/>
    <property type="evidence" value="ECO:0007669"/>
    <property type="project" value="UniProtKB-ARBA"/>
</dbReference>
<feature type="binding site" evidence="10">
    <location>
        <position position="39"/>
    </location>
    <ligand>
        <name>ATP</name>
        <dbReference type="ChEBI" id="CHEBI:30616"/>
    </ligand>
</feature>
<dbReference type="PROSITE" id="PS50011">
    <property type="entry name" value="PROTEIN_KINASE_DOM"/>
    <property type="match status" value="1"/>
</dbReference>
<dbReference type="InterPro" id="IPR008271">
    <property type="entry name" value="Ser/Thr_kinase_AS"/>
</dbReference>
<dbReference type="EMBL" id="LK052915">
    <property type="protein sequence ID" value="CDR47228.1"/>
    <property type="molecule type" value="Genomic_DNA"/>
</dbReference>
<feature type="compositionally biased region" description="Low complexity" evidence="11">
    <location>
        <begin position="515"/>
        <end position="555"/>
    </location>
</feature>
<dbReference type="FunFam" id="1.10.510.10:FF:000534">
    <property type="entry name" value="Serine/threonine-protein kinase PKH2"/>
    <property type="match status" value="1"/>
</dbReference>
<dbReference type="SMART" id="SM00220">
    <property type="entry name" value="S_TKc"/>
    <property type="match status" value="1"/>
</dbReference>
<dbReference type="OrthoDB" id="347657at2759"/>
<dbReference type="PhylomeDB" id="A0A061BB89"/>
<reference evidence="13" key="1">
    <citation type="journal article" date="2014" name="Genome Announc.">
        <title>Genome sequence of the yeast Cyberlindnera fabianii (Hansenula fabianii).</title>
        <authorList>
            <person name="Freel K.C."/>
            <person name="Sarilar V."/>
            <person name="Neuveglise C."/>
            <person name="Devillers H."/>
            <person name="Friedrich A."/>
            <person name="Schacherer J."/>
        </authorList>
    </citation>
    <scope>NUCLEOTIDE SEQUENCE</scope>
    <source>
        <strain evidence="13">YJS4271</strain>
    </source>
</reference>
<dbReference type="PANTHER" id="PTHR24356:SF163">
    <property type="entry name" value="3-PHOSPHOINOSITIDE-DEPENDENT PROTEIN KINASE 1-RELATED"/>
    <property type="match status" value="1"/>
</dbReference>
<dbReference type="InterPro" id="IPR039046">
    <property type="entry name" value="PDPK1"/>
</dbReference>
<evidence type="ECO:0000256" key="4">
    <source>
        <dbReference type="ARBA" id="ARBA00022679"/>
    </source>
</evidence>
<feature type="compositionally biased region" description="Pro residues" evidence="11">
    <location>
        <begin position="556"/>
        <end position="581"/>
    </location>
</feature>
<dbReference type="SUPFAM" id="SSF56112">
    <property type="entry name" value="Protein kinase-like (PK-like)"/>
    <property type="match status" value="1"/>
</dbReference>
<feature type="region of interest" description="Disordered" evidence="11">
    <location>
        <begin position="504"/>
        <end position="609"/>
    </location>
</feature>
<dbReference type="FunFam" id="3.30.200.20:FF:000191">
    <property type="entry name" value="3-phosphoinositide-dependent protein kinase 2-like"/>
    <property type="match status" value="1"/>
</dbReference>
<dbReference type="GO" id="GO:0000196">
    <property type="term" value="P:cell integrity MAPK cascade"/>
    <property type="evidence" value="ECO:0007669"/>
    <property type="project" value="UniProtKB-ARBA"/>
</dbReference>
<dbReference type="Pfam" id="PF25347">
    <property type="entry name" value="PH_PKH3_C"/>
    <property type="match status" value="1"/>
</dbReference>
<comment type="catalytic activity">
    <reaction evidence="9">
        <text>L-seryl-[protein] + ATP = O-phospho-L-seryl-[protein] + ADP + H(+)</text>
        <dbReference type="Rhea" id="RHEA:17989"/>
        <dbReference type="Rhea" id="RHEA-COMP:9863"/>
        <dbReference type="Rhea" id="RHEA-COMP:11604"/>
        <dbReference type="ChEBI" id="CHEBI:15378"/>
        <dbReference type="ChEBI" id="CHEBI:29999"/>
        <dbReference type="ChEBI" id="CHEBI:30616"/>
        <dbReference type="ChEBI" id="CHEBI:83421"/>
        <dbReference type="ChEBI" id="CHEBI:456216"/>
        <dbReference type="EC" id="2.7.11.1"/>
    </reaction>
</comment>
<dbReference type="InterPro" id="IPR017441">
    <property type="entry name" value="Protein_kinase_ATP_BS"/>
</dbReference>
<organism evidence="13">
    <name type="scientific">Cyberlindnera fabianii</name>
    <name type="common">Yeast</name>
    <name type="synonym">Hansenula fabianii</name>
    <dbReference type="NCBI Taxonomy" id="36022"/>
    <lineage>
        <taxon>Eukaryota</taxon>
        <taxon>Fungi</taxon>
        <taxon>Dikarya</taxon>
        <taxon>Ascomycota</taxon>
        <taxon>Saccharomycotina</taxon>
        <taxon>Saccharomycetes</taxon>
        <taxon>Phaffomycetales</taxon>
        <taxon>Phaffomycetaceae</taxon>
        <taxon>Cyberlindnera</taxon>
    </lineage>
</organism>
<comment type="catalytic activity">
    <reaction evidence="8">
        <text>L-threonyl-[protein] + ATP = O-phospho-L-threonyl-[protein] + ADP + H(+)</text>
        <dbReference type="Rhea" id="RHEA:46608"/>
        <dbReference type="Rhea" id="RHEA-COMP:11060"/>
        <dbReference type="Rhea" id="RHEA-COMP:11605"/>
        <dbReference type="ChEBI" id="CHEBI:15378"/>
        <dbReference type="ChEBI" id="CHEBI:30013"/>
        <dbReference type="ChEBI" id="CHEBI:30616"/>
        <dbReference type="ChEBI" id="CHEBI:61977"/>
        <dbReference type="ChEBI" id="CHEBI:456216"/>
        <dbReference type="EC" id="2.7.11.1"/>
    </reaction>
</comment>
<keyword evidence="7 10" id="KW-0067">ATP-binding</keyword>
<dbReference type="Gene3D" id="3.30.200.20">
    <property type="entry name" value="Phosphorylase Kinase, domain 1"/>
    <property type="match status" value="1"/>
</dbReference>
<evidence type="ECO:0000256" key="10">
    <source>
        <dbReference type="PROSITE-ProRule" id="PRU10141"/>
    </source>
</evidence>
<keyword evidence="4" id="KW-0808">Transferase</keyword>
<dbReference type="InterPro" id="IPR057614">
    <property type="entry name" value="PH_PKH3_C"/>
</dbReference>
<feature type="compositionally biased region" description="Polar residues" evidence="11">
    <location>
        <begin position="584"/>
        <end position="609"/>
    </location>
</feature>
<dbReference type="PANTHER" id="PTHR24356">
    <property type="entry name" value="SERINE/THREONINE-PROTEIN KINASE"/>
    <property type="match status" value="1"/>
</dbReference>
<dbReference type="InterPro" id="IPR050236">
    <property type="entry name" value="Ser_Thr_kinase_AGC"/>
</dbReference>
<feature type="compositionally biased region" description="Polar residues" evidence="11">
    <location>
        <begin position="419"/>
        <end position="434"/>
    </location>
</feature>
<sequence>MSGRKTPQDFQFGSRLGEGSYSQVFKGVDISTRKVFAIKVLSKKHIVKEKKIKYVNIEKITLNRLGRHPGIVTLYYTFQDDNSLYFVIDLAEHGELLTLIRKLGSLSEHCSRYYMIQLIDAVDFMHKKGVIHRDLKPENILLNSDMKLMITDFGAAKILELDESGNLTDHDEAFAKGSFVGTAEYVSPELLKHNKCGFESDIWAIGCILYQFIVGVPPFKGKTEYATFEKIVHLQYQWPDFFIPELIKDIVSKLLLLNPQERLSIQQLQQHPWFSRLNWDDKTKIWAIPPPKIDHYRPIVEQQLHNTTQGINRIMIQKKLPAATVKKQLLNNTINQIRNDTGANYLYNGASDGRKPVSSPQLTPPIKKPNGSPTSNPSISPIRPRLPQVQPHQRSPIPQQHQQQQQQQQQQQHQHQHQFNPRVNQQHSPLSQQKPLIHQQRPGQSPATLNAPRNVKVATNIPPQQVQQSPTRLREAVVVSQQSSVVPPIKKTTTVTTDAPVVPPKTFVTTRSTSTPSVKTKATPVVPVKKATTAPAPTKTITPQTTSKNNSKPPQISLPPKPKSQPPSQPSQPPSQPPRPQQPTVVTKTNNMTPTTSPKTYSSNFKTLDSNGVITGPTQVLNRLAKGEGIVKLDFINLSSLDLSSLRTFDPTSRLSQLGKSGGLDDVLIHEIISKNEKSLEQDMKRVVLVITDLGNLLLFDCVKIQELRFNMAIDLTDKLFAMYDYEFSEFDQSGYLILEVLKMEKLVFLSPLERSVKRELMNVATIQQGVDMSWIDALMKTKELLKSRKSSKSSPQSSSSSPPTGSISDGSTRQTTPTMSTSTRTFKRASNSSVTTKSNGNKLIVKRNTSTNGIKPKTVEQRQQQNKKFAGGAAAAAFKSVR</sequence>
<accession>A0A061BB89</accession>
<evidence type="ECO:0000256" key="3">
    <source>
        <dbReference type="ARBA" id="ARBA00022527"/>
    </source>
</evidence>
<dbReference type="AlphaFoldDB" id="A0A061BB89"/>
<feature type="compositionally biased region" description="Low complexity" evidence="11">
    <location>
        <begin position="868"/>
        <end position="883"/>
    </location>
</feature>
<evidence type="ECO:0000256" key="6">
    <source>
        <dbReference type="ARBA" id="ARBA00022777"/>
    </source>
</evidence>
<feature type="compositionally biased region" description="Low complexity" evidence="11">
    <location>
        <begin position="399"/>
        <end position="413"/>
    </location>
</feature>
<dbReference type="VEuPathDB" id="FungiDB:BON22_4687"/>
<dbReference type="Gene3D" id="1.10.510.10">
    <property type="entry name" value="Transferase(Phosphotransferase) domain 1"/>
    <property type="match status" value="1"/>
</dbReference>
<feature type="region of interest" description="Disordered" evidence="11">
    <location>
        <begin position="345"/>
        <end position="450"/>
    </location>
</feature>
<keyword evidence="6" id="KW-0418">Kinase</keyword>
<dbReference type="EC" id="2.7.11.1" evidence="2"/>
<feature type="compositionally biased region" description="Low complexity" evidence="11">
    <location>
        <begin position="793"/>
        <end position="825"/>
    </location>
</feature>
<dbReference type="Pfam" id="PF00069">
    <property type="entry name" value="Pkinase"/>
    <property type="match status" value="1"/>
</dbReference>
<dbReference type="GO" id="GO:0032511">
    <property type="term" value="P:late endosome to vacuole transport via multivesicular body sorting pathway"/>
    <property type="evidence" value="ECO:0007669"/>
    <property type="project" value="UniProtKB-ARBA"/>
</dbReference>
<gene>
    <name evidence="13" type="ORF">CYFA0S_30e00628g</name>
</gene>
<dbReference type="PROSITE" id="PS00107">
    <property type="entry name" value="PROTEIN_KINASE_ATP"/>
    <property type="match status" value="1"/>
</dbReference>
<feature type="domain" description="Protein kinase" evidence="12">
    <location>
        <begin position="10"/>
        <end position="274"/>
    </location>
</feature>
<comment type="similarity">
    <text evidence="1">Belongs to the protein kinase superfamily. AGC Ser/Thr protein kinase family. PDPK1 subfamily.</text>
</comment>
<evidence type="ECO:0000256" key="5">
    <source>
        <dbReference type="ARBA" id="ARBA00022741"/>
    </source>
</evidence>
<feature type="compositionally biased region" description="Polar residues" evidence="11">
    <location>
        <begin position="829"/>
        <end position="854"/>
    </location>
</feature>